<evidence type="ECO:0000259" key="4">
    <source>
        <dbReference type="PROSITE" id="PS51770"/>
    </source>
</evidence>
<dbReference type="AlphaFoldDB" id="A0A2W5VE05"/>
<dbReference type="InterPro" id="IPR033120">
    <property type="entry name" value="HOTDOG_ACOT"/>
</dbReference>
<evidence type="ECO:0000256" key="2">
    <source>
        <dbReference type="ARBA" id="ARBA00022801"/>
    </source>
</evidence>
<comment type="caution">
    <text evidence="5">The sequence shown here is derived from an EMBL/GenBank/DDBJ whole genome shotgun (WGS) entry which is preliminary data.</text>
</comment>
<organism evidence="5 6">
    <name type="scientific">Caulobacter segnis</name>
    <dbReference type="NCBI Taxonomy" id="88688"/>
    <lineage>
        <taxon>Bacteria</taxon>
        <taxon>Pseudomonadati</taxon>
        <taxon>Pseudomonadota</taxon>
        <taxon>Alphaproteobacteria</taxon>
        <taxon>Caulobacterales</taxon>
        <taxon>Caulobacteraceae</taxon>
        <taxon>Caulobacter</taxon>
    </lineage>
</organism>
<dbReference type="Gene3D" id="3.10.129.10">
    <property type="entry name" value="Hotdog Thioesterase"/>
    <property type="match status" value="2"/>
</dbReference>
<keyword evidence="2 3" id="KW-0378">Hydrolase</keyword>
<evidence type="ECO:0000313" key="5">
    <source>
        <dbReference type="EMBL" id="PZR36113.1"/>
    </source>
</evidence>
<feature type="domain" description="HotDog ACOT-type" evidence="4">
    <location>
        <begin position="1"/>
        <end position="113"/>
    </location>
</feature>
<evidence type="ECO:0000256" key="3">
    <source>
        <dbReference type="PROSITE-ProRule" id="PRU01106"/>
    </source>
</evidence>
<dbReference type="RefSeq" id="WP_304274844.1">
    <property type="nucleotide sequence ID" value="NZ_QFQZ01000009.1"/>
</dbReference>
<feature type="domain" description="HotDog ACOT-type" evidence="4">
    <location>
        <begin position="130"/>
        <end position="240"/>
    </location>
</feature>
<dbReference type="GO" id="GO:0006637">
    <property type="term" value="P:acyl-CoA metabolic process"/>
    <property type="evidence" value="ECO:0007669"/>
    <property type="project" value="TreeGrafter"/>
</dbReference>
<dbReference type="InterPro" id="IPR006683">
    <property type="entry name" value="Thioestr_dom"/>
</dbReference>
<dbReference type="GO" id="GO:0005829">
    <property type="term" value="C:cytosol"/>
    <property type="evidence" value="ECO:0007669"/>
    <property type="project" value="TreeGrafter"/>
</dbReference>
<evidence type="ECO:0000313" key="6">
    <source>
        <dbReference type="Proteomes" id="UP000249393"/>
    </source>
</evidence>
<evidence type="ECO:0000256" key="1">
    <source>
        <dbReference type="ARBA" id="ARBA00010458"/>
    </source>
</evidence>
<dbReference type="GO" id="GO:0052816">
    <property type="term" value="F:long-chain fatty acyl-CoA hydrolase activity"/>
    <property type="evidence" value="ECO:0007669"/>
    <property type="project" value="TreeGrafter"/>
</dbReference>
<dbReference type="CDD" id="cd03442">
    <property type="entry name" value="BFIT_BACH"/>
    <property type="match status" value="2"/>
</dbReference>
<dbReference type="GO" id="GO:0009062">
    <property type="term" value="P:fatty acid catabolic process"/>
    <property type="evidence" value="ECO:0007669"/>
    <property type="project" value="TreeGrafter"/>
</dbReference>
<accession>A0A2W5VE05</accession>
<dbReference type="InterPro" id="IPR040170">
    <property type="entry name" value="Cytosol_ACT"/>
</dbReference>
<dbReference type="Proteomes" id="UP000249393">
    <property type="component" value="Unassembled WGS sequence"/>
</dbReference>
<comment type="similarity">
    <text evidence="1">Belongs to the acyl coenzyme A hydrolase family.</text>
</comment>
<sequence length="240" mass="25679">MSVASRLVDIVFPTDTNHHGTLFGGTGLSHLDKVAFVAATRHARMAFVTASCERIDFGAPARLGEIVEAEGRVIRVGRRSIGVEAVLSAENLLTGERRECTRGVFNMVAVPADDAPLREMPALEPPSEPEDGALRMIEMVFPDRTNHYGTLFGGEALAMMGKAAFVASTRALRAPVMMAASQAVNFQAPIDGGDIVELTARAFDIEPGVGATVSVELWAENAISGLRRRSADGAFRMRVL</sequence>
<gene>
    <name evidence="5" type="ORF">DI526_04940</name>
</gene>
<dbReference type="PANTHER" id="PTHR11049">
    <property type="entry name" value="ACYL COENZYME A THIOESTER HYDROLASE"/>
    <property type="match status" value="1"/>
</dbReference>
<name>A0A2W5VE05_9CAUL</name>
<protein>
    <submittedName>
        <fullName evidence="5">Acyl-CoA thioesterase</fullName>
    </submittedName>
</protein>
<dbReference type="PANTHER" id="PTHR11049:SF24">
    <property type="entry name" value="CYTOSOLIC ACYL COENZYME A THIOESTER HYDROLASE"/>
    <property type="match status" value="1"/>
</dbReference>
<dbReference type="InterPro" id="IPR029069">
    <property type="entry name" value="HotDog_dom_sf"/>
</dbReference>
<proteinExistence type="inferred from homology"/>
<dbReference type="SUPFAM" id="SSF54637">
    <property type="entry name" value="Thioesterase/thiol ester dehydrase-isomerase"/>
    <property type="match status" value="2"/>
</dbReference>
<dbReference type="Pfam" id="PF03061">
    <property type="entry name" value="4HBT"/>
    <property type="match status" value="2"/>
</dbReference>
<dbReference type="PROSITE" id="PS51770">
    <property type="entry name" value="HOTDOG_ACOT"/>
    <property type="match status" value="2"/>
</dbReference>
<reference evidence="5 6" key="1">
    <citation type="submission" date="2017-08" db="EMBL/GenBank/DDBJ databases">
        <title>Infants hospitalized years apart are colonized by the same room-sourced microbial strains.</title>
        <authorList>
            <person name="Brooks B."/>
            <person name="Olm M.R."/>
            <person name="Firek B.A."/>
            <person name="Baker R."/>
            <person name="Thomas B.C."/>
            <person name="Morowitz M.J."/>
            <person name="Banfield J.F."/>
        </authorList>
    </citation>
    <scope>NUCLEOTIDE SEQUENCE [LARGE SCALE GENOMIC DNA]</scope>
    <source>
        <strain evidence="5">S2_003_000_R2_4</strain>
    </source>
</reference>
<dbReference type="EMBL" id="QFQZ01000009">
    <property type="protein sequence ID" value="PZR36113.1"/>
    <property type="molecule type" value="Genomic_DNA"/>
</dbReference>